<reference evidence="2 3" key="1">
    <citation type="submission" date="2014-09" db="EMBL/GenBank/DDBJ databases">
        <authorList>
            <person name="Regsiter A."/>
        </authorList>
    </citation>
    <scope>NUCLEOTIDE SEQUENCE [LARGE SCALE GENOMIC DNA]</scope>
</reference>
<dbReference type="EMBL" id="CCXZ01000025">
    <property type="protein sequence ID" value="CEG14724.1"/>
    <property type="molecule type" value="Genomic_DNA"/>
</dbReference>
<proteinExistence type="predicted"/>
<sequence length="99" mass="10226">MPSCLFLVRKVVWTMVTFSFARQSAGRGLAIGVGDDAEVDRPVGTGHLSGRPEDGGREAPAGGAGHGQPGRPGAARRDRVPPGVGVAALRPGHLLPPRR</sequence>
<evidence type="ECO:0000256" key="1">
    <source>
        <dbReference type="SAM" id="MobiDB-lite"/>
    </source>
</evidence>
<gene>
    <name evidence="2" type="ORF">XAC3562_1200047</name>
</gene>
<accession>A0A0U5FAV1</accession>
<name>A0A0U5FAV1_XANCI</name>
<dbReference type="AlphaFoldDB" id="A0A0U5FAV1"/>
<dbReference type="Proteomes" id="UP000052230">
    <property type="component" value="Unassembled WGS sequence"/>
</dbReference>
<organism evidence="2 3">
    <name type="scientific">Xanthomonas citri pv. citri</name>
    <dbReference type="NCBI Taxonomy" id="611301"/>
    <lineage>
        <taxon>Bacteria</taxon>
        <taxon>Pseudomonadati</taxon>
        <taxon>Pseudomonadota</taxon>
        <taxon>Gammaproteobacteria</taxon>
        <taxon>Lysobacterales</taxon>
        <taxon>Lysobacteraceae</taxon>
        <taxon>Xanthomonas</taxon>
    </lineage>
</organism>
<feature type="region of interest" description="Disordered" evidence="1">
    <location>
        <begin position="35"/>
        <end position="99"/>
    </location>
</feature>
<comment type="caution">
    <text evidence="2">The sequence shown here is derived from an EMBL/GenBank/DDBJ whole genome shotgun (WGS) entry which is preliminary data.</text>
</comment>
<protein>
    <submittedName>
        <fullName evidence="2">Uncharacterized protein</fullName>
    </submittedName>
</protein>
<keyword evidence="3" id="KW-1185">Reference proteome</keyword>
<evidence type="ECO:0000313" key="3">
    <source>
        <dbReference type="Proteomes" id="UP000052230"/>
    </source>
</evidence>
<evidence type="ECO:0000313" key="2">
    <source>
        <dbReference type="EMBL" id="CEG14724.1"/>
    </source>
</evidence>